<dbReference type="GO" id="GO:0005743">
    <property type="term" value="C:mitochondrial inner membrane"/>
    <property type="evidence" value="ECO:0007669"/>
    <property type="project" value="UniProtKB-SubCell"/>
</dbReference>
<dbReference type="EMBL" id="MCFI01000010">
    <property type="protein sequence ID" value="ORY81938.1"/>
    <property type="molecule type" value="Genomic_DNA"/>
</dbReference>
<keyword evidence="7 11" id="KW-0406">Ion transport</keyword>
<evidence type="ECO:0000256" key="3">
    <source>
        <dbReference type="ARBA" id="ARBA00022448"/>
    </source>
</evidence>
<evidence type="ECO:0000256" key="11">
    <source>
        <dbReference type="RuleBase" id="RU367005"/>
    </source>
</evidence>
<dbReference type="GO" id="GO:0015986">
    <property type="term" value="P:proton motive force-driven ATP synthesis"/>
    <property type="evidence" value="ECO:0007669"/>
    <property type="project" value="InterPro"/>
</dbReference>
<evidence type="ECO:0000256" key="9">
    <source>
        <dbReference type="ARBA" id="ARBA00023136"/>
    </source>
</evidence>
<keyword evidence="8 11" id="KW-0496">Mitochondrion</keyword>
<dbReference type="GO" id="GO:0015078">
    <property type="term" value="F:proton transmembrane transporter activity"/>
    <property type="evidence" value="ECO:0007669"/>
    <property type="project" value="InterPro"/>
</dbReference>
<gene>
    <name evidence="12" type="ORF">BCR37DRAFT_392983</name>
</gene>
<keyword evidence="6 11" id="KW-0999">Mitochondrion inner membrane</keyword>
<evidence type="ECO:0000256" key="1">
    <source>
        <dbReference type="ARBA" id="ARBA00004273"/>
    </source>
</evidence>
<evidence type="ECO:0000256" key="4">
    <source>
        <dbReference type="ARBA" id="ARBA00022547"/>
    </source>
</evidence>
<reference evidence="12 13" key="1">
    <citation type="submission" date="2016-07" db="EMBL/GenBank/DDBJ databases">
        <title>Pervasive Adenine N6-methylation of Active Genes in Fungi.</title>
        <authorList>
            <consortium name="DOE Joint Genome Institute"/>
            <person name="Mondo S.J."/>
            <person name="Dannebaum R.O."/>
            <person name="Kuo R.C."/>
            <person name="Labutti K."/>
            <person name="Haridas S."/>
            <person name="Kuo A."/>
            <person name="Salamov A."/>
            <person name="Ahrendt S.R."/>
            <person name="Lipzen A."/>
            <person name="Sullivan W."/>
            <person name="Andreopoulos W.B."/>
            <person name="Clum A."/>
            <person name="Lindquist E."/>
            <person name="Daum C."/>
            <person name="Ramamoorthy G.K."/>
            <person name="Gryganskyi A."/>
            <person name="Culley D."/>
            <person name="Magnuson J.K."/>
            <person name="James T.Y."/>
            <person name="O'Malley M.A."/>
            <person name="Stajich J.E."/>
            <person name="Spatafora J.W."/>
            <person name="Visel A."/>
            <person name="Grigoriev I.V."/>
        </authorList>
    </citation>
    <scope>NUCLEOTIDE SEQUENCE [LARGE SCALE GENOMIC DNA]</scope>
    <source>
        <strain evidence="12 13">12-1054</strain>
    </source>
</reference>
<evidence type="ECO:0000256" key="6">
    <source>
        <dbReference type="ARBA" id="ARBA00022792"/>
    </source>
</evidence>
<dbReference type="Pfam" id="PF05680">
    <property type="entry name" value="ATP-synt_E"/>
    <property type="match status" value="1"/>
</dbReference>
<dbReference type="GO" id="GO:0045259">
    <property type="term" value="C:proton-transporting ATP synthase complex"/>
    <property type="evidence" value="ECO:0007669"/>
    <property type="project" value="UniProtKB-UniRule"/>
</dbReference>
<dbReference type="STRING" id="56484.A0A1Y2FDD4"/>
<evidence type="ECO:0000313" key="12">
    <source>
        <dbReference type="EMBL" id="ORY81938.1"/>
    </source>
</evidence>
<proteinExistence type="inferred from homology"/>
<evidence type="ECO:0000313" key="13">
    <source>
        <dbReference type="Proteomes" id="UP000193685"/>
    </source>
</evidence>
<dbReference type="RefSeq" id="XP_040725072.1">
    <property type="nucleotide sequence ID" value="XM_040871232.1"/>
</dbReference>
<accession>A0A1Y2FDD4</accession>
<keyword evidence="4 11" id="KW-0138">CF(0)</keyword>
<comment type="subcellular location">
    <subcellularLocation>
        <location evidence="1 11">Mitochondrion inner membrane</location>
    </subcellularLocation>
</comment>
<evidence type="ECO:0000256" key="5">
    <source>
        <dbReference type="ARBA" id="ARBA00022781"/>
    </source>
</evidence>
<organism evidence="12 13">
    <name type="scientific">Protomyces lactucae-debilis</name>
    <dbReference type="NCBI Taxonomy" id="2754530"/>
    <lineage>
        <taxon>Eukaryota</taxon>
        <taxon>Fungi</taxon>
        <taxon>Dikarya</taxon>
        <taxon>Ascomycota</taxon>
        <taxon>Taphrinomycotina</taxon>
        <taxon>Taphrinomycetes</taxon>
        <taxon>Taphrinales</taxon>
        <taxon>Protomycetaceae</taxon>
        <taxon>Protomyces</taxon>
    </lineage>
</organism>
<comment type="subunit">
    <text evidence="11">F-type ATPases have 2 components, CF(1) - the catalytic core - and CF(0) - the membrane proton channel. CF(1) and CF(0) have multiple subunits.</text>
</comment>
<evidence type="ECO:0000256" key="7">
    <source>
        <dbReference type="ARBA" id="ARBA00023065"/>
    </source>
</evidence>
<dbReference type="Proteomes" id="UP000193685">
    <property type="component" value="Unassembled WGS sequence"/>
</dbReference>
<keyword evidence="5 11" id="KW-0375">Hydrogen ion transport</keyword>
<evidence type="ECO:0000256" key="10">
    <source>
        <dbReference type="ARBA" id="ARBA00023310"/>
    </source>
</evidence>
<comment type="similarity">
    <text evidence="2 11">Belongs to the ATPase e subunit family.</text>
</comment>
<comment type="caution">
    <text evidence="12">The sequence shown here is derived from an EMBL/GenBank/DDBJ whole genome shotgun (WGS) entry which is preliminary data.</text>
</comment>
<evidence type="ECO:0000256" key="8">
    <source>
        <dbReference type="ARBA" id="ARBA00023128"/>
    </source>
</evidence>
<protein>
    <recommendedName>
        <fullName evidence="11">ATP synthase F(0) complex subunit e, mitochondrial</fullName>
    </recommendedName>
</protein>
<keyword evidence="3 11" id="KW-0813">Transport</keyword>
<name>A0A1Y2FDD4_PROLT</name>
<keyword evidence="9" id="KW-0472">Membrane</keyword>
<dbReference type="InterPro" id="IPR008386">
    <property type="entry name" value="ATP_synth_F0_esu_mt"/>
</dbReference>
<keyword evidence="13" id="KW-1185">Reference proteome</keyword>
<dbReference type="GeneID" id="63787831"/>
<dbReference type="OrthoDB" id="2125027at2759"/>
<keyword evidence="10 11" id="KW-0066">ATP synthesis</keyword>
<dbReference type="AlphaFoldDB" id="A0A1Y2FDD4"/>
<sequence>MASSTTNQAWSWSAALDVWLSESRAFSSDVLGPAARPCLTGNTEANTHIQQVLRYVALGSGLLYGYFHNATLHKAAEGKRAEAAYATKEQLIKKAKAAYAQSKLPASQKTGDGKIVPDWENGSNLDDYFKQLDAEA</sequence>
<evidence type="ECO:0000256" key="2">
    <source>
        <dbReference type="ARBA" id="ARBA00007333"/>
    </source>
</evidence>
<comment type="function">
    <text evidence="11">Subunit e, of the mitochondrial membrane ATP synthase complex (F(1)F(0) ATP synthase or Complex V) that produces ATP from ADP in the presence of a proton gradient across the membrane which is generated by electron transport complexes of the respiratory chain. ATP synthase complex consist of a soluble F(1) head domain - the catalytic core - and a membrane F(1) domain - the membrane proton channel. These two domains are linked by a central stalk rotating inside the F(1) region and a stationary peripheral stalk. During catalysis, ATP synthesis in the catalytic domain of F(1) is coupled via a rotary mechanism of the central stalk subunits to proton translocation. In vivo, can only synthesize ATP although its ATP hydrolase activity can be activated artificially in vitro. Part of the complex F(0) domain.</text>
</comment>